<dbReference type="CDD" id="cd17934">
    <property type="entry name" value="DEXXQc_Upf1-like"/>
    <property type="match status" value="1"/>
</dbReference>
<evidence type="ECO:0000313" key="10">
    <source>
        <dbReference type="Proteomes" id="UP000315938"/>
    </source>
</evidence>
<dbReference type="GO" id="GO:0005524">
    <property type="term" value="F:ATP binding"/>
    <property type="evidence" value="ECO:0007669"/>
    <property type="project" value="UniProtKB-KW"/>
</dbReference>
<evidence type="ECO:0000256" key="4">
    <source>
        <dbReference type="ARBA" id="ARBA00022806"/>
    </source>
</evidence>
<evidence type="ECO:0000256" key="1">
    <source>
        <dbReference type="ARBA" id="ARBA00007913"/>
    </source>
</evidence>
<feature type="domain" description="DUF2726" evidence="6">
    <location>
        <begin position="899"/>
        <end position="1015"/>
    </location>
</feature>
<keyword evidence="2" id="KW-0547">Nucleotide-binding</keyword>
<evidence type="ECO:0000259" key="6">
    <source>
        <dbReference type="Pfam" id="PF10881"/>
    </source>
</evidence>
<feature type="domain" description="DNA2/NAM7 helicase-like C-terminal" evidence="8">
    <location>
        <begin position="687"/>
        <end position="850"/>
    </location>
</feature>
<dbReference type="Gene3D" id="3.40.960.10">
    <property type="entry name" value="VSR Endonuclease"/>
    <property type="match status" value="1"/>
</dbReference>
<evidence type="ECO:0000256" key="3">
    <source>
        <dbReference type="ARBA" id="ARBA00022801"/>
    </source>
</evidence>
<dbReference type="Pfam" id="PF10881">
    <property type="entry name" value="DUF2726"/>
    <property type="match status" value="1"/>
</dbReference>
<keyword evidence="4" id="KW-0347">Helicase</keyword>
<dbReference type="GO" id="GO:0043139">
    <property type="term" value="F:5'-3' DNA helicase activity"/>
    <property type="evidence" value="ECO:0007669"/>
    <property type="project" value="TreeGrafter"/>
</dbReference>
<feature type="domain" description="DNA2/NAM7 helicase helicase" evidence="7">
    <location>
        <begin position="340"/>
        <end position="650"/>
    </location>
</feature>
<comment type="similarity">
    <text evidence="1">Belongs to the DNA2/NAM7 helicase family.</text>
</comment>
<gene>
    <name evidence="9" type="ORF">FNV44_05830</name>
</gene>
<keyword evidence="5" id="KW-0067">ATP-binding</keyword>
<sequence length="1020" mass="118399">MLMGIHMEHIGKTLSRSIKESKWVAINYTNADDKKTFFWCCIRDIDVDNKYLYIDAFNQTKLENDNNGVDKRTILFDRIQAAYIVEGTTYDVPEDLIDKIEGQLDRLKWLEFDLYDEKMFLYYKDCLIYDQPPYQRESVLVYGIDQNILKTNGTVKLNYQQIGIISDQLSKISSQMENNNLTIIDLIINDLSIITPRGKYVIAYKKLNFNPYSKSLVMEDEVHFNYSFIMDEKEINIHNLRNYLDIEVEVFTELYTTNINEAKNILQDNIRKGEKLDDTPYIMDQIRQLSINVQEQFKYISILMAKKEGNTPLQAFFGNMSKHRLGKKDDYQIVTLDNKVNISQLRVISNALKHPITYVQGPPGTGKTHSIINLLISTLFNEQTVLVSSNNNKPIDDIYTKLINLKYGTKTIPLPVLRLGNRDRVLEAIERIKAIYDGYKEQFDRPNESQLNSKKNLSQSNFSIINNLIKDYEYKLQLKEQMDSLDSVIEAFKGNLRVSTITAEYEKYKKDYDSLPDIEVDSIQKHIQKVDRDFLMWLYYTSLNSFSKLFKEPKYNDLISIIKDENEQKRVTDFNRYITNQDNLKDLIKIFPIIMTTNISAARLGNPEPSFDLSIIDEAGQCSIGYALFPISRAKKLLLVGDLNQLRPVITLSHALNKKLMIKYKIPDVYNYLNNSILGLMQLVDYISPFVLLNYHYRSHKSIINFSNQKYYKNELKIETAINDTKALFLADVAGNSTNKTNSQKNTSEMEAIQIAEYIKKRGNFNVGVITPFVNQSELIKNILNEYDLKHVEVGTIHTFQGDEKDTIYFSPAITPSTKQGTFDWIKNNVELINVATTRPKKELIIVGDAEEIRSRSLGQSNDLVELVDYVANNGEKFELTPKNELMTVNSHNYQQYNTKAETELFETIKHYLTTADQYEIKTQVKVANVLNKFTHPVLFDYGTKAVFDFVLYIKRGRNLIPVLVIELNGPEHDSSEETKWRDSKKEQICKDNNIKLLKIGNDYSRRYMFVRESIINILK</sequence>
<dbReference type="InterPro" id="IPR041679">
    <property type="entry name" value="DNA2/NAM7-like_C"/>
</dbReference>
<comment type="caution">
    <text evidence="9">The sequence shown here is derived from an EMBL/GenBank/DDBJ whole genome shotgun (WGS) entry which is preliminary data.</text>
</comment>
<dbReference type="Proteomes" id="UP000315938">
    <property type="component" value="Unassembled WGS sequence"/>
</dbReference>
<evidence type="ECO:0000256" key="2">
    <source>
        <dbReference type="ARBA" id="ARBA00022741"/>
    </source>
</evidence>
<dbReference type="InterPro" id="IPR027417">
    <property type="entry name" value="P-loop_NTPase"/>
</dbReference>
<dbReference type="GO" id="GO:0016787">
    <property type="term" value="F:hydrolase activity"/>
    <property type="evidence" value="ECO:0007669"/>
    <property type="project" value="UniProtKB-KW"/>
</dbReference>
<dbReference type="Pfam" id="PF13087">
    <property type="entry name" value="AAA_12"/>
    <property type="match status" value="1"/>
</dbReference>
<dbReference type="InterPro" id="IPR050534">
    <property type="entry name" value="Coronavir_polyprotein_1ab"/>
</dbReference>
<evidence type="ECO:0000313" key="9">
    <source>
        <dbReference type="EMBL" id="TRX99224.1"/>
    </source>
</evidence>
<organism evidence="9 10">
    <name type="scientific">Acholeplasma laidlawii</name>
    <dbReference type="NCBI Taxonomy" id="2148"/>
    <lineage>
        <taxon>Bacteria</taxon>
        <taxon>Bacillati</taxon>
        <taxon>Mycoplasmatota</taxon>
        <taxon>Mollicutes</taxon>
        <taxon>Acholeplasmatales</taxon>
        <taxon>Acholeplasmataceae</taxon>
        <taxon>Acholeplasma</taxon>
    </lineage>
</organism>
<dbReference type="InterPro" id="IPR041677">
    <property type="entry name" value="DNA2/NAM7_AAA_11"/>
</dbReference>
<dbReference type="SUPFAM" id="SSF52540">
    <property type="entry name" value="P-loop containing nucleoside triphosphate hydrolases"/>
    <property type="match status" value="1"/>
</dbReference>
<dbReference type="EMBL" id="VKID01000002">
    <property type="protein sequence ID" value="TRX99224.1"/>
    <property type="molecule type" value="Genomic_DNA"/>
</dbReference>
<keyword evidence="3" id="KW-0378">Hydrolase</keyword>
<dbReference type="OMA" id="REHYRCH"/>
<dbReference type="Pfam" id="PF13086">
    <property type="entry name" value="AAA_11"/>
    <property type="match status" value="1"/>
</dbReference>
<proteinExistence type="inferred from homology"/>
<dbReference type="CDD" id="cd18808">
    <property type="entry name" value="SF1_C_Upf1"/>
    <property type="match status" value="1"/>
</dbReference>
<protein>
    <submittedName>
        <fullName evidence="9">DUF2726 domain-containing protein</fullName>
    </submittedName>
</protein>
<dbReference type="AlphaFoldDB" id="A0A553IG95"/>
<reference evidence="9 10" key="1">
    <citation type="submission" date="2019-07" db="EMBL/GenBank/DDBJ databases">
        <title>Genome sequence of Acholeplasma laidlawii strain with increased resistance to erythromycin.</title>
        <authorList>
            <person name="Medvedeva E.S."/>
            <person name="Baranova N.B."/>
            <person name="Siniagina M.N."/>
            <person name="Mouzykantov A."/>
            <person name="Chernova O.A."/>
            <person name="Chernov V.M."/>
        </authorList>
    </citation>
    <scope>NUCLEOTIDE SEQUENCE [LARGE SCALE GENOMIC DNA]</scope>
    <source>
        <strain evidence="9 10">PG8REry</strain>
    </source>
</reference>
<dbReference type="InterPro" id="IPR024402">
    <property type="entry name" value="DUF2726"/>
</dbReference>
<dbReference type="Gene3D" id="3.40.50.300">
    <property type="entry name" value="P-loop containing nucleotide triphosphate hydrolases"/>
    <property type="match status" value="2"/>
</dbReference>
<evidence type="ECO:0000259" key="7">
    <source>
        <dbReference type="Pfam" id="PF13086"/>
    </source>
</evidence>
<name>A0A553IG95_ACHLA</name>
<dbReference type="PANTHER" id="PTHR43788:SF8">
    <property type="entry name" value="DNA-BINDING PROTEIN SMUBP-2"/>
    <property type="match status" value="1"/>
</dbReference>
<accession>A0A553IG95</accession>
<dbReference type="InterPro" id="IPR047187">
    <property type="entry name" value="SF1_C_Upf1"/>
</dbReference>
<dbReference type="PANTHER" id="PTHR43788">
    <property type="entry name" value="DNA2/NAM7 HELICASE FAMILY MEMBER"/>
    <property type="match status" value="1"/>
</dbReference>
<evidence type="ECO:0000259" key="8">
    <source>
        <dbReference type="Pfam" id="PF13087"/>
    </source>
</evidence>
<evidence type="ECO:0000256" key="5">
    <source>
        <dbReference type="ARBA" id="ARBA00022840"/>
    </source>
</evidence>